<evidence type="ECO:0000256" key="9">
    <source>
        <dbReference type="ARBA" id="ARBA00029433"/>
    </source>
</evidence>
<dbReference type="InterPro" id="IPR017107">
    <property type="entry name" value="AP1_complex_gsu"/>
</dbReference>
<gene>
    <name evidence="12" type="ORF">EG68_00199</name>
</gene>
<evidence type="ECO:0000256" key="8">
    <source>
        <dbReference type="ARBA" id="ARBA00023329"/>
    </source>
</evidence>
<comment type="caution">
    <text evidence="12">The sequence shown here is derived from an EMBL/GenBank/DDBJ whole genome shotgun (WGS) entry which is preliminary data.</text>
</comment>
<feature type="domain" description="GAE" evidence="11">
    <location>
        <begin position="739"/>
        <end position="859"/>
    </location>
</feature>
<dbReference type="Gene3D" id="1.25.10.10">
    <property type="entry name" value="Leucine-rich Repeat Variant"/>
    <property type="match status" value="1"/>
</dbReference>
<protein>
    <recommendedName>
        <fullName evidence="10">AP-1 complex subunit gamma</fullName>
    </recommendedName>
</protein>
<proteinExistence type="inferred from homology"/>
<evidence type="ECO:0000256" key="6">
    <source>
        <dbReference type="ARBA" id="ARBA00023034"/>
    </source>
</evidence>
<dbReference type="GO" id="GO:0016192">
    <property type="term" value="P:vesicle-mediated transport"/>
    <property type="evidence" value="ECO:0007669"/>
    <property type="project" value="InterPro"/>
</dbReference>
<dbReference type="PANTHER" id="PTHR22780">
    <property type="entry name" value="ADAPTIN, ALPHA/GAMMA/EPSILON"/>
    <property type="match status" value="1"/>
</dbReference>
<accession>A0A8S9ZA60</accession>
<keyword evidence="6 10" id="KW-0333">Golgi apparatus</keyword>
<dbReference type="AlphaFoldDB" id="A0A8S9ZA60"/>
<comment type="subcellular location">
    <subcellularLocation>
        <location evidence="1">Cytoplasmic vesicle membrane</location>
    </subcellularLocation>
    <subcellularLocation>
        <location evidence="9">Endomembrane system</location>
        <topology evidence="9">Peripheral membrane protein</topology>
        <orientation evidence="9">Cytoplasmic side</orientation>
    </subcellularLocation>
    <subcellularLocation>
        <location evidence="2">Golgi apparatus</location>
    </subcellularLocation>
</comment>
<dbReference type="InterPro" id="IPR008153">
    <property type="entry name" value="GAE_dom"/>
</dbReference>
<keyword evidence="7 10" id="KW-0472">Membrane</keyword>
<dbReference type="Pfam" id="PF02883">
    <property type="entry name" value="Alpha_adaptinC2"/>
    <property type="match status" value="1"/>
</dbReference>
<keyword evidence="5 10" id="KW-0653">Protein transport</keyword>
<dbReference type="OrthoDB" id="28053at2759"/>
<dbReference type="SUPFAM" id="SSF49348">
    <property type="entry name" value="Clathrin adaptor appendage domain"/>
    <property type="match status" value="1"/>
</dbReference>
<dbReference type="InterPro" id="IPR008152">
    <property type="entry name" value="Clathrin_a/b/g-adaptin_app_Ig"/>
</dbReference>
<dbReference type="PROSITE" id="PS50180">
    <property type="entry name" value="GAE"/>
    <property type="match status" value="1"/>
</dbReference>
<evidence type="ECO:0000256" key="2">
    <source>
        <dbReference type="ARBA" id="ARBA00004555"/>
    </source>
</evidence>
<keyword evidence="13" id="KW-1185">Reference proteome</keyword>
<keyword evidence="4 10" id="KW-0813">Transport</keyword>
<dbReference type="SMART" id="SM00809">
    <property type="entry name" value="Alpha_adaptinC2"/>
    <property type="match status" value="1"/>
</dbReference>
<dbReference type="Gene3D" id="2.60.40.1230">
    <property type="match status" value="1"/>
</dbReference>
<dbReference type="FunFam" id="1.25.10.10:FF:000030">
    <property type="entry name" value="AP-1 complex subunit gamma"/>
    <property type="match status" value="1"/>
</dbReference>
<evidence type="ECO:0000256" key="5">
    <source>
        <dbReference type="ARBA" id="ARBA00022927"/>
    </source>
</evidence>
<evidence type="ECO:0000256" key="4">
    <source>
        <dbReference type="ARBA" id="ARBA00022448"/>
    </source>
</evidence>
<reference evidence="12" key="1">
    <citation type="submission" date="2019-07" db="EMBL/GenBank/DDBJ databases">
        <title>Annotation for the trematode Paragonimus miyazaki's.</title>
        <authorList>
            <person name="Choi Y.-J."/>
        </authorList>
    </citation>
    <scope>NUCLEOTIDE SEQUENCE</scope>
    <source>
        <strain evidence="12">Japan</strain>
    </source>
</reference>
<dbReference type="EMBL" id="JTDE01000046">
    <property type="protein sequence ID" value="KAF7262503.1"/>
    <property type="molecule type" value="Genomic_DNA"/>
</dbReference>
<dbReference type="InterPro" id="IPR016024">
    <property type="entry name" value="ARM-type_fold"/>
</dbReference>
<evidence type="ECO:0000313" key="13">
    <source>
        <dbReference type="Proteomes" id="UP000822476"/>
    </source>
</evidence>
<dbReference type="InterPro" id="IPR002553">
    <property type="entry name" value="Clathrin/coatomer_adapt-like_N"/>
</dbReference>
<sequence length="864" mass="95701">MPAPKRLRELVRDIRSARTAAEERAIVNRECALIRDSFREENNVYRCRNVAKLLYIHMLGYPAHFGQLECLKLIASPRFTDKRVGYLGAMLLLDERTDVHLLVTNSLKNDLNHQTAYVVSLALCTLGSICSAEMSRDLAGDVERLIKSSNSYLKKKAALCAFQIIRKVPDLMEMFIPSTRLLLNDKNHGVILASICLIQEMCERSPDTLNYFRKQLVPMLVRTLKNLIMTGYSPDHDVNKISDPFLQVKILRLMRVLGHGDKVASESMNDILAQVATNTETSKNVGHAILYEIVLTIMGIESDPGLRVLAVNILGRFLLNPDKDIRYVALNTLLRVVHADCKPVQRHRTTILDCLKDPDISIQRRAVDLCFALINNTNVRTMVKELLLFLERCDAEFKGDVCSNLVLATEKYAPSKRWHVDTMMSLLTTAGNYARDDVVSSLVALISQTPDLHSYATVHLYNALRGTLTQQPLVQVASWVIGEYGDLLVSSSIDAENSTGPISETDVIDLLRQALTHHMSTIQTKQMVLNALAKLTTRFSPVQLPRLNELIRFYSTNTQLELQQRSVEYDKLCAQAASVRVGLLDYMPVMPSRAPVVEPEESTNQMRLGDADYETKLVEQSNGALPVQSLTILDLLGPESGDLVNGTRADTTTTKPESNNADSSHLLDLLDVFAPTNTVEQSKSVAPPGLPVLSDWTNLSSNGAAGLAHSQGLGENAFDFASELSGFDLDTQSQTDVTNSTTSMTVYDADGLRVVFHFDTPPLQTDGQAGLITVRSVATATGPHAIKGFEFQAAVPKSCQLQLLPPSSDTVNPGLGAAPITQLLKWRVPPKVVPRMRVRLQYTCNGISKTEQVQLDQFPIVLWQ</sequence>
<organism evidence="12 13">
    <name type="scientific">Paragonimus skrjabini miyazakii</name>
    <dbReference type="NCBI Taxonomy" id="59628"/>
    <lineage>
        <taxon>Eukaryota</taxon>
        <taxon>Metazoa</taxon>
        <taxon>Spiralia</taxon>
        <taxon>Lophotrochozoa</taxon>
        <taxon>Platyhelminthes</taxon>
        <taxon>Trematoda</taxon>
        <taxon>Digenea</taxon>
        <taxon>Plagiorchiida</taxon>
        <taxon>Troglotremata</taxon>
        <taxon>Troglotrematidae</taxon>
        <taxon>Paragonimus</taxon>
    </lineage>
</organism>
<dbReference type="GO" id="GO:0006886">
    <property type="term" value="P:intracellular protein transport"/>
    <property type="evidence" value="ECO:0007669"/>
    <property type="project" value="UniProtKB-UniRule"/>
</dbReference>
<dbReference type="InterPro" id="IPR011989">
    <property type="entry name" value="ARM-like"/>
</dbReference>
<dbReference type="InterPro" id="IPR013041">
    <property type="entry name" value="Clathrin_app_Ig-like_sf"/>
</dbReference>
<dbReference type="PIRSF" id="PIRSF037094">
    <property type="entry name" value="AP1_complex_gamma"/>
    <property type="match status" value="1"/>
</dbReference>
<evidence type="ECO:0000256" key="10">
    <source>
        <dbReference type="PIRNR" id="PIRNR037094"/>
    </source>
</evidence>
<name>A0A8S9ZA60_9TREM</name>
<evidence type="ECO:0000256" key="3">
    <source>
        <dbReference type="ARBA" id="ARBA00006613"/>
    </source>
</evidence>
<dbReference type="InterPro" id="IPR050840">
    <property type="entry name" value="Adaptor_Complx_Large_Subunit"/>
</dbReference>
<dbReference type="Proteomes" id="UP000822476">
    <property type="component" value="Unassembled WGS sequence"/>
</dbReference>
<dbReference type="GO" id="GO:0030121">
    <property type="term" value="C:AP-1 adaptor complex"/>
    <property type="evidence" value="ECO:0007669"/>
    <property type="project" value="InterPro"/>
</dbReference>
<keyword evidence="8 10" id="KW-0968">Cytoplasmic vesicle</keyword>
<evidence type="ECO:0000256" key="1">
    <source>
        <dbReference type="ARBA" id="ARBA00004156"/>
    </source>
</evidence>
<evidence type="ECO:0000313" key="12">
    <source>
        <dbReference type="EMBL" id="KAF7262503.1"/>
    </source>
</evidence>
<evidence type="ECO:0000259" key="11">
    <source>
        <dbReference type="PROSITE" id="PS50180"/>
    </source>
</evidence>
<dbReference type="Pfam" id="PF01602">
    <property type="entry name" value="Adaptin_N"/>
    <property type="match status" value="1"/>
</dbReference>
<evidence type="ECO:0000256" key="7">
    <source>
        <dbReference type="ARBA" id="ARBA00023136"/>
    </source>
</evidence>
<dbReference type="SUPFAM" id="SSF48371">
    <property type="entry name" value="ARM repeat"/>
    <property type="match status" value="1"/>
</dbReference>
<comment type="similarity">
    <text evidence="3 10">Belongs to the adaptor complexes large subunit family.</text>
</comment>